<protein>
    <recommendedName>
        <fullName evidence="8">Major facilitator superfamily (MFS) profile domain-containing protein</fullName>
    </recommendedName>
</protein>
<evidence type="ECO:0000256" key="5">
    <source>
        <dbReference type="ARBA" id="ARBA00022989"/>
    </source>
</evidence>
<dbReference type="Pfam" id="PF00083">
    <property type="entry name" value="Sugar_tr"/>
    <property type="match status" value="1"/>
</dbReference>
<comment type="caution">
    <text evidence="9">The sequence shown here is derived from an EMBL/GenBank/DDBJ whole genome shotgun (WGS) entry which is preliminary data.</text>
</comment>
<dbReference type="InterPro" id="IPR020846">
    <property type="entry name" value="MFS_dom"/>
</dbReference>
<accession>A0AAV9MSA1</accession>
<name>A0AAV9MSA1_9EURO</name>
<evidence type="ECO:0000256" key="4">
    <source>
        <dbReference type="ARBA" id="ARBA00022692"/>
    </source>
</evidence>
<comment type="similarity">
    <text evidence="2">Belongs to the major facilitator superfamily. Sugar transporter (TC 2.A.1.1) family.</text>
</comment>
<feature type="transmembrane region" description="Helical" evidence="7">
    <location>
        <begin position="485"/>
        <end position="504"/>
    </location>
</feature>
<keyword evidence="6 7" id="KW-0472">Membrane</keyword>
<dbReference type="EMBL" id="JAVRRD010000049">
    <property type="protein sequence ID" value="KAK5044476.1"/>
    <property type="molecule type" value="Genomic_DNA"/>
</dbReference>
<dbReference type="AlphaFoldDB" id="A0AAV9MSA1"/>
<evidence type="ECO:0000256" key="7">
    <source>
        <dbReference type="SAM" id="Phobius"/>
    </source>
</evidence>
<dbReference type="RefSeq" id="XP_064700137.1">
    <property type="nucleotide sequence ID" value="XM_064854291.1"/>
</dbReference>
<feature type="transmembrane region" description="Helical" evidence="7">
    <location>
        <begin position="320"/>
        <end position="341"/>
    </location>
</feature>
<dbReference type="InterPro" id="IPR005828">
    <property type="entry name" value="MFS_sugar_transport-like"/>
</dbReference>
<feature type="transmembrane region" description="Helical" evidence="7">
    <location>
        <begin position="199"/>
        <end position="224"/>
    </location>
</feature>
<dbReference type="InterPro" id="IPR005829">
    <property type="entry name" value="Sugar_transporter_CS"/>
</dbReference>
<dbReference type="PROSITE" id="PS00217">
    <property type="entry name" value="SUGAR_TRANSPORT_2"/>
    <property type="match status" value="1"/>
</dbReference>
<gene>
    <name evidence="9" type="ORF">LTR84_010757</name>
</gene>
<dbReference type="Proteomes" id="UP001358417">
    <property type="component" value="Unassembled WGS sequence"/>
</dbReference>
<feature type="transmembrane region" description="Helical" evidence="7">
    <location>
        <begin position="361"/>
        <end position="379"/>
    </location>
</feature>
<dbReference type="PANTHER" id="PTHR48022">
    <property type="entry name" value="PLASTIDIC GLUCOSE TRANSPORTER 4"/>
    <property type="match status" value="1"/>
</dbReference>
<dbReference type="Gene3D" id="1.20.1250.20">
    <property type="entry name" value="MFS general substrate transporter like domains"/>
    <property type="match status" value="1"/>
</dbReference>
<feature type="transmembrane region" description="Helical" evidence="7">
    <location>
        <begin position="416"/>
        <end position="434"/>
    </location>
</feature>
<dbReference type="PROSITE" id="PS50850">
    <property type="entry name" value="MFS"/>
    <property type="match status" value="1"/>
</dbReference>
<dbReference type="GO" id="GO:0005351">
    <property type="term" value="F:carbohydrate:proton symporter activity"/>
    <property type="evidence" value="ECO:0007669"/>
    <property type="project" value="TreeGrafter"/>
</dbReference>
<evidence type="ECO:0000256" key="3">
    <source>
        <dbReference type="ARBA" id="ARBA00022448"/>
    </source>
</evidence>
<evidence type="ECO:0000256" key="2">
    <source>
        <dbReference type="ARBA" id="ARBA00010992"/>
    </source>
</evidence>
<feature type="transmembrane region" description="Helical" evidence="7">
    <location>
        <begin position="230"/>
        <end position="251"/>
    </location>
</feature>
<evidence type="ECO:0000313" key="9">
    <source>
        <dbReference type="EMBL" id="KAK5044476.1"/>
    </source>
</evidence>
<dbReference type="InterPro" id="IPR050360">
    <property type="entry name" value="MFS_Sugar_Transporters"/>
</dbReference>
<evidence type="ECO:0000313" key="10">
    <source>
        <dbReference type="Proteomes" id="UP001358417"/>
    </source>
</evidence>
<dbReference type="InterPro" id="IPR036259">
    <property type="entry name" value="MFS_trans_sf"/>
</dbReference>
<sequence length="549" mass="59485">MQRQDSSEVSLVLQAIHKVKAYNTPVLCKRFEQYSISSLLPNFDAREMENKEIQSIGGVQPSTSTINILVIVVAGLGSYNFGYANNAIAGSFAQVSFGIKFLSGSNANSIIGAILGVFYGGGLIGAIIQAPISDHYGRRAGSVAGGMLMVISGALQSGATHIAMFLVGRFIGGIASGILIANCPVYMSEISPPHNRGKLVSIHAIGLVFGYVVAAVFALVFYFVDGSYQWRLQFVLLTFFALCLVVSVHFLPESPRWLVEKGNHDAAWKVLERIHRSKQDPEAKMAHAEMIQIRTHVELERSLPKGYVHIFRTPSLRKRAILSILVWCIGQGSGVLVIANLTPLLFKALGYSVVEQLGLSIAWVAVATVCIIGASFFIDTVGRVKLIVAGGYLMAVSLAIEAALQKNYLNSNNKPALNAAVAFFFVFITFYGLFFDGAAFTYGAEIWPTHLRSQGASITLVSFFANTIAYTAPASKAFATIGWKYYMVFIVVATVMTTIFAFIAPETSKLTLEDIGAKFGDSFERISANSQLPAETKTIDEGSEAHHLE</sequence>
<feature type="transmembrane region" description="Helical" evidence="7">
    <location>
        <begin position="455"/>
        <end position="473"/>
    </location>
</feature>
<proteinExistence type="inferred from homology"/>
<dbReference type="SUPFAM" id="SSF103473">
    <property type="entry name" value="MFS general substrate transporter"/>
    <property type="match status" value="1"/>
</dbReference>
<dbReference type="PANTHER" id="PTHR48022:SF30">
    <property type="entry name" value="MAJOR FACILITATOR SUPERFAMILY (MFS) PROFILE DOMAIN-CONTAINING PROTEIN"/>
    <property type="match status" value="1"/>
</dbReference>
<comment type="subcellular location">
    <subcellularLocation>
        <location evidence="1">Membrane</location>
        <topology evidence="1">Multi-pass membrane protein</topology>
    </subcellularLocation>
</comment>
<dbReference type="PRINTS" id="PR00171">
    <property type="entry name" value="SUGRTRNSPORT"/>
</dbReference>
<evidence type="ECO:0000256" key="1">
    <source>
        <dbReference type="ARBA" id="ARBA00004141"/>
    </source>
</evidence>
<feature type="transmembrane region" description="Helical" evidence="7">
    <location>
        <begin position="162"/>
        <end position="187"/>
    </location>
</feature>
<keyword evidence="4 7" id="KW-0812">Transmembrane</keyword>
<keyword evidence="3" id="KW-0813">Transport</keyword>
<evidence type="ECO:0000256" key="6">
    <source>
        <dbReference type="ARBA" id="ARBA00023136"/>
    </source>
</evidence>
<feature type="transmembrane region" description="Helical" evidence="7">
    <location>
        <begin position="386"/>
        <end position="404"/>
    </location>
</feature>
<evidence type="ECO:0000259" key="8">
    <source>
        <dbReference type="PROSITE" id="PS50850"/>
    </source>
</evidence>
<feature type="transmembrane region" description="Helical" evidence="7">
    <location>
        <begin position="140"/>
        <end position="156"/>
    </location>
</feature>
<dbReference type="InterPro" id="IPR003663">
    <property type="entry name" value="Sugar/inositol_transpt"/>
</dbReference>
<keyword evidence="5 7" id="KW-1133">Transmembrane helix</keyword>
<reference evidence="9 10" key="1">
    <citation type="submission" date="2023-08" db="EMBL/GenBank/DDBJ databases">
        <title>Black Yeasts Isolated from many extreme environments.</title>
        <authorList>
            <person name="Coleine C."/>
            <person name="Stajich J.E."/>
            <person name="Selbmann L."/>
        </authorList>
    </citation>
    <scope>NUCLEOTIDE SEQUENCE [LARGE SCALE GENOMIC DNA]</scope>
    <source>
        <strain evidence="9 10">CCFEE 5792</strain>
    </source>
</reference>
<feature type="transmembrane region" description="Helical" evidence="7">
    <location>
        <begin position="110"/>
        <end position="128"/>
    </location>
</feature>
<feature type="domain" description="Major facilitator superfamily (MFS) profile" evidence="8">
    <location>
        <begin position="70"/>
        <end position="508"/>
    </location>
</feature>
<dbReference type="GeneID" id="89978912"/>
<keyword evidence="10" id="KW-1185">Reference proteome</keyword>
<dbReference type="GO" id="GO:0016020">
    <property type="term" value="C:membrane"/>
    <property type="evidence" value="ECO:0007669"/>
    <property type="project" value="UniProtKB-SubCell"/>
</dbReference>
<organism evidence="9 10">
    <name type="scientific">Exophiala bonariae</name>
    <dbReference type="NCBI Taxonomy" id="1690606"/>
    <lineage>
        <taxon>Eukaryota</taxon>
        <taxon>Fungi</taxon>
        <taxon>Dikarya</taxon>
        <taxon>Ascomycota</taxon>
        <taxon>Pezizomycotina</taxon>
        <taxon>Eurotiomycetes</taxon>
        <taxon>Chaetothyriomycetidae</taxon>
        <taxon>Chaetothyriales</taxon>
        <taxon>Herpotrichiellaceae</taxon>
        <taxon>Exophiala</taxon>
    </lineage>
</organism>